<evidence type="ECO:0000259" key="1">
    <source>
        <dbReference type="SMART" id="SM00694"/>
    </source>
</evidence>
<proteinExistence type="predicted"/>
<reference evidence="2 3" key="1">
    <citation type="journal article" date="2013" name="PLoS ONE">
        <title>Predicting the Proteins of Angomonas deanei, Strigomonas culicis and Their Respective Endosymbionts Reveals New Aspects of the Trypanosomatidae Family.</title>
        <authorList>
            <person name="Motta M.C."/>
            <person name="Martins A.C."/>
            <person name="de Souza S.S."/>
            <person name="Catta-Preta C.M."/>
            <person name="Silva R."/>
            <person name="Klein C.C."/>
            <person name="de Almeida L.G."/>
            <person name="de Lima Cunha O."/>
            <person name="Ciapina L.P."/>
            <person name="Brocchi M."/>
            <person name="Colabardini A.C."/>
            <person name="de Araujo Lima B."/>
            <person name="Machado C.R."/>
            <person name="de Almeida Soares C.M."/>
            <person name="Probst C.M."/>
            <person name="de Menezes C.B."/>
            <person name="Thompson C.E."/>
            <person name="Bartholomeu D.C."/>
            <person name="Gradia D.F."/>
            <person name="Pavoni D.P."/>
            <person name="Grisard E.C."/>
            <person name="Fantinatti-Garboggini F."/>
            <person name="Marchini F.K."/>
            <person name="Rodrigues-Luiz G.F."/>
            <person name="Wagner G."/>
            <person name="Goldman G.H."/>
            <person name="Fietto J.L."/>
            <person name="Elias M.C."/>
            <person name="Goldman M.H."/>
            <person name="Sagot M.F."/>
            <person name="Pereira M."/>
            <person name="Stoco P.H."/>
            <person name="de Mendonca-Neto R.P."/>
            <person name="Teixeira S.M."/>
            <person name="Maciel T.E."/>
            <person name="de Oliveira Mendes T.A."/>
            <person name="Urmenyi T.P."/>
            <person name="de Souza W."/>
            <person name="Schenkman S."/>
            <person name="de Vasconcelos A.T."/>
        </authorList>
    </citation>
    <scope>NUCLEOTIDE SEQUENCE [LARGE SCALE GENOMIC DNA]</scope>
</reference>
<dbReference type="SMART" id="SM00694">
    <property type="entry name" value="DysFC"/>
    <property type="match status" value="1"/>
</dbReference>
<comment type="caution">
    <text evidence="2">The sequence shown here is derived from an EMBL/GenBank/DDBJ whole genome shotgun (WGS) entry which is preliminary data.</text>
</comment>
<dbReference type="InterPro" id="IPR006614">
    <property type="entry name" value="Peroxin/Ferlin"/>
</dbReference>
<dbReference type="GO" id="GO:0098588">
    <property type="term" value="C:bounding membrane of organelle"/>
    <property type="evidence" value="ECO:0007669"/>
    <property type="project" value="UniProtKB-ARBA"/>
</dbReference>
<protein>
    <submittedName>
        <fullName evidence="2">Unc104-like kinesin</fullName>
    </submittedName>
</protein>
<dbReference type="InterPro" id="IPR010482">
    <property type="entry name" value="TECPR1-like_DysF"/>
</dbReference>
<accession>S9UYR2</accession>
<evidence type="ECO:0000313" key="2">
    <source>
        <dbReference type="EMBL" id="EPY33879.1"/>
    </source>
</evidence>
<gene>
    <name evidence="2" type="ORF">STCU_01887</name>
</gene>
<dbReference type="InterPro" id="IPR057607">
    <property type="entry name" value="PH_kinetoplastids"/>
</dbReference>
<name>S9UYR2_9TRYP</name>
<keyword evidence="3" id="KW-1185">Reference proteome</keyword>
<dbReference type="Pfam" id="PF06398">
    <property type="entry name" value="Pex24p"/>
    <property type="match status" value="1"/>
</dbReference>
<dbReference type="GO" id="GO:0005737">
    <property type="term" value="C:cytoplasm"/>
    <property type="evidence" value="ECO:0007669"/>
    <property type="project" value="UniProtKB-ARBA"/>
</dbReference>
<dbReference type="OrthoDB" id="3176171at2759"/>
<feature type="domain" description="Peroxin/Ferlin" evidence="1">
    <location>
        <begin position="628"/>
        <end position="661"/>
    </location>
</feature>
<dbReference type="Pfam" id="PF25404">
    <property type="entry name" value="PH_29"/>
    <property type="match status" value="1"/>
</dbReference>
<organism evidence="2 3">
    <name type="scientific">Strigomonas culicis</name>
    <dbReference type="NCBI Taxonomy" id="28005"/>
    <lineage>
        <taxon>Eukaryota</taxon>
        <taxon>Discoba</taxon>
        <taxon>Euglenozoa</taxon>
        <taxon>Kinetoplastea</taxon>
        <taxon>Metakinetoplastina</taxon>
        <taxon>Trypanosomatida</taxon>
        <taxon>Trypanosomatidae</taxon>
        <taxon>Strigomonadinae</taxon>
        <taxon>Strigomonas</taxon>
    </lineage>
</organism>
<dbReference type="Proteomes" id="UP000015354">
    <property type="component" value="Unassembled WGS sequence"/>
</dbReference>
<dbReference type="AlphaFoldDB" id="S9UYR2"/>
<evidence type="ECO:0000313" key="3">
    <source>
        <dbReference type="Proteomes" id="UP000015354"/>
    </source>
</evidence>
<sequence length="683" mass="77113">MKDTLRRNKKDRIWDIDVMRRVFGNYDLHGHKSFELNAAHLYRVEKDVVNCRRLTLYFFDAPHPYVLEFSSNGRRQCFYELATLLRRSAVMWCPSLCLEGENDVIVDIKGTTFDRPVGTAPLQGDSKITVGRMPYEVIDMWFGTFSMEGKDLPQNDTVLGSFLPKESHEIYVIGVTDVPSQMMGHDQLSPYFLAYIGSANYYVLETTTSSSKKRRTNNALVVICRRSFIVRVSHIAAAEVPLVSKVEVPKGHCSAVACALHMNEASVGIMLVNAKHGSLDVNTRTACIRTLLSTFPFGDLTVDVHSRFDYMIIGGRFGYGGDFTPKDPLLAQIQAENLMSDMVESEPSHALSNSLHPMRVFTHARPRVSRLDVNQYATSRALPSTNVYTVLDVFCPRPFLSIFGEAVPSVQLMLSGLKLTGARLPSVGKCELHVTGDFFENSPLVFPLVYTNGSFELVDCELPVVYPWASNGEFLRLQSLTFSILGQLDSVSVTLKSVIASGVFPLKKKLVLAERTPFQVPMYFQTCKVGSVSGSLLTIFYEKNYSEVAALGYAKERFVIPVHSYENEVRGQDGMWTAALYSKDHIYNWSSADVTVEQRRENFELPDPSTWKWLSEWCVQDYQAAGEGWIYAQECRGPYHLEDSQMAVIRRRRWTRLMQAEDPISLHKYLAFKIEHVKAGSTV</sequence>
<dbReference type="EMBL" id="ATMH01001887">
    <property type="protein sequence ID" value="EPY33879.1"/>
    <property type="molecule type" value="Genomic_DNA"/>
</dbReference>